<protein>
    <recommendedName>
        <fullName evidence="4">YARHG domain-containing protein</fullName>
    </recommendedName>
</protein>
<accession>A0A6I3KNC6</accession>
<keyword evidence="1" id="KW-0732">Signal</keyword>
<evidence type="ECO:0008006" key="4">
    <source>
        <dbReference type="Google" id="ProtNLM"/>
    </source>
</evidence>
<proteinExistence type="predicted"/>
<evidence type="ECO:0000313" key="2">
    <source>
        <dbReference type="EMBL" id="MTD95252.1"/>
    </source>
</evidence>
<dbReference type="EMBL" id="WMBQ01000002">
    <property type="protein sequence ID" value="MTD95252.1"/>
    <property type="molecule type" value="Genomic_DNA"/>
</dbReference>
<sequence length="73" mass="8044">MLRFISLFALTMALTAAHGASSEAGSRKGVRSAPPPVKDCTRFNGRWGYYGNPWCTPAEQLAFDRAEARRLGR</sequence>
<name>A0A6I3KNC6_9HYPH</name>
<comment type="caution">
    <text evidence="2">The sequence shown here is derived from an EMBL/GenBank/DDBJ whole genome shotgun (WGS) entry which is preliminary data.</text>
</comment>
<feature type="chain" id="PRO_5026318342" description="YARHG domain-containing protein" evidence="1">
    <location>
        <begin position="20"/>
        <end position="73"/>
    </location>
</feature>
<evidence type="ECO:0000256" key="1">
    <source>
        <dbReference type="SAM" id="SignalP"/>
    </source>
</evidence>
<dbReference type="RefSeq" id="WP_154739815.1">
    <property type="nucleotide sequence ID" value="NZ_WMBQ01000002.1"/>
</dbReference>
<dbReference type="Proteomes" id="UP000440694">
    <property type="component" value="Unassembled WGS sequence"/>
</dbReference>
<keyword evidence="3" id="KW-1185">Reference proteome</keyword>
<gene>
    <name evidence="2" type="ORF">GIW81_13010</name>
</gene>
<feature type="signal peptide" evidence="1">
    <location>
        <begin position="1"/>
        <end position="19"/>
    </location>
</feature>
<dbReference type="AlphaFoldDB" id="A0A6I3KNC6"/>
<reference evidence="2 3" key="1">
    <citation type="submission" date="2019-11" db="EMBL/GenBank/DDBJ databases">
        <title>Identification of a novel strain.</title>
        <authorList>
            <person name="Xu Q."/>
            <person name="Wang G."/>
        </authorList>
    </citation>
    <scope>NUCLEOTIDE SEQUENCE [LARGE SCALE GENOMIC DNA]</scope>
    <source>
        <strain evidence="3">xq</strain>
    </source>
</reference>
<evidence type="ECO:0000313" key="3">
    <source>
        <dbReference type="Proteomes" id="UP000440694"/>
    </source>
</evidence>
<organism evidence="2 3">
    <name type="scientific">Hyphomicrobium album</name>
    <dbReference type="NCBI Taxonomy" id="2665159"/>
    <lineage>
        <taxon>Bacteria</taxon>
        <taxon>Pseudomonadati</taxon>
        <taxon>Pseudomonadota</taxon>
        <taxon>Alphaproteobacteria</taxon>
        <taxon>Hyphomicrobiales</taxon>
        <taxon>Hyphomicrobiaceae</taxon>
        <taxon>Hyphomicrobium</taxon>
    </lineage>
</organism>